<reference evidence="2" key="1">
    <citation type="journal article" date="2021" name="PeerJ">
        <title>Extensive microbial diversity within the chicken gut microbiome revealed by metagenomics and culture.</title>
        <authorList>
            <person name="Gilroy R."/>
            <person name="Ravi A."/>
            <person name="Getino M."/>
            <person name="Pursley I."/>
            <person name="Horton D.L."/>
            <person name="Alikhan N.F."/>
            <person name="Baker D."/>
            <person name="Gharbi K."/>
            <person name="Hall N."/>
            <person name="Watson M."/>
            <person name="Adriaenssens E.M."/>
            <person name="Foster-Nyarko E."/>
            <person name="Jarju S."/>
            <person name="Secka A."/>
            <person name="Antonio M."/>
            <person name="Oren A."/>
            <person name="Chaudhuri R.R."/>
            <person name="La Ragione R."/>
            <person name="Hildebrand F."/>
            <person name="Pallen M.J."/>
        </authorList>
    </citation>
    <scope>NUCLEOTIDE SEQUENCE</scope>
    <source>
        <strain evidence="2">F6-686</strain>
    </source>
</reference>
<protein>
    <submittedName>
        <fullName evidence="2">C39 family peptidase</fullName>
    </submittedName>
</protein>
<comment type="caution">
    <text evidence="2">The sequence shown here is derived from an EMBL/GenBank/DDBJ whole genome shotgun (WGS) entry which is preliminary data.</text>
</comment>
<evidence type="ECO:0000313" key="3">
    <source>
        <dbReference type="Proteomes" id="UP000823844"/>
    </source>
</evidence>
<dbReference type="PANTHER" id="PTHR37806">
    <property type="entry name" value="LMO0724 PROTEIN"/>
    <property type="match status" value="1"/>
</dbReference>
<evidence type="ECO:0000313" key="2">
    <source>
        <dbReference type="EMBL" id="MBU3828343.1"/>
    </source>
</evidence>
<organism evidence="2 3">
    <name type="scientific">Candidatus Lactobacillus pullistercoris</name>
    <dbReference type="NCBI Taxonomy" id="2838636"/>
    <lineage>
        <taxon>Bacteria</taxon>
        <taxon>Bacillati</taxon>
        <taxon>Bacillota</taxon>
        <taxon>Bacilli</taxon>
        <taxon>Lactobacillales</taxon>
        <taxon>Lactobacillaceae</taxon>
        <taxon>Lactobacillus</taxon>
    </lineage>
</organism>
<proteinExistence type="predicted"/>
<feature type="domain" description="Peptidase C39-like" evidence="1">
    <location>
        <begin position="17"/>
        <end position="98"/>
    </location>
</feature>
<dbReference type="PANTHER" id="PTHR37806:SF1">
    <property type="entry name" value="PEPTIDASE C39-LIKE DOMAIN-CONTAINING PROTEIN"/>
    <property type="match status" value="1"/>
</dbReference>
<evidence type="ECO:0000259" key="1">
    <source>
        <dbReference type="Pfam" id="PF13529"/>
    </source>
</evidence>
<name>A0A9E2KSD0_9LACO</name>
<dbReference type="Proteomes" id="UP000823844">
    <property type="component" value="Unassembled WGS sequence"/>
</dbReference>
<accession>A0A9E2KSD0</accession>
<dbReference type="Pfam" id="PF13529">
    <property type="entry name" value="Peptidase_C39_2"/>
    <property type="match status" value="1"/>
</dbReference>
<gene>
    <name evidence="2" type="ORF">H9806_04285</name>
</gene>
<dbReference type="EMBL" id="JAHLFT010000058">
    <property type="protein sequence ID" value="MBU3828343.1"/>
    <property type="molecule type" value="Genomic_DNA"/>
</dbReference>
<dbReference type="AlphaFoldDB" id="A0A9E2KSD0"/>
<reference evidence="2" key="2">
    <citation type="submission" date="2021-04" db="EMBL/GenBank/DDBJ databases">
        <authorList>
            <person name="Gilroy R."/>
        </authorList>
    </citation>
    <scope>NUCLEOTIDE SEQUENCE</scope>
    <source>
        <strain evidence="2">F6-686</strain>
    </source>
</reference>
<sequence length="124" mass="14607">MLKLVIVIFSILSLSIIGSPYKKYPGGYWVAPNGLKTVVKHYLHKAQNMTHCSVNSLKRKLIRCHLVVIWVGNFDNFSNHAIILTGYRNRMFYYNDPWTGTKRKISLRNFMKHWRLNAYRALSY</sequence>
<dbReference type="InterPro" id="IPR039564">
    <property type="entry name" value="Peptidase_C39-like"/>
</dbReference>
<dbReference type="Gene3D" id="3.90.70.10">
    <property type="entry name" value="Cysteine proteinases"/>
    <property type="match status" value="1"/>
</dbReference>